<name>A0ABN9LGL9_9NEOB</name>
<accession>A0ABN9LGL9</accession>
<feature type="compositionally biased region" description="Gly residues" evidence="1">
    <location>
        <begin position="475"/>
        <end position="489"/>
    </location>
</feature>
<evidence type="ECO:0000313" key="3">
    <source>
        <dbReference type="Proteomes" id="UP001176940"/>
    </source>
</evidence>
<dbReference type="EMBL" id="CAUEEQ010014868">
    <property type="protein sequence ID" value="CAJ0938692.1"/>
    <property type="molecule type" value="Genomic_DNA"/>
</dbReference>
<dbReference type="Proteomes" id="UP001176940">
    <property type="component" value="Unassembled WGS sequence"/>
</dbReference>
<sequence>MSEVGHILCWAEENRSMISAVHIPGVENWEANFLSRQGFDSGEWPLHPEIFHQICCRWGTPDVDLMASWLNSKVPKFIARSHDSAAIGADALVHSWRQFQLPYIFPPLPLLLRVIKKIRAEGIPVILIAPDWPRRAWYAELVQLVTDVPWQLPNRTDLFVPGPHLPPELRGPVFDGMAVESWVLTQAGFSQNDKVVLRTSPSFLPKVVSSFHLNEEIVLPSLCPAPVHRTKKAVHTLDLWRQHNTHGPVSPNDWLGEKDFTEDDDLMDDLDEESDGCLLDSELTESKLRLVLSNGANVSGKKIRVGAGSRRHGTTLKTPKSESLDPELLPSDPFFMDSEDDLQIDETPRKERKLPPQKRKLHKFPRKLPRAKPCSDPNRVREPGELEFDVEEDYTTDEEMGDADGDQLGASSGGILDLLKASRQVGGPDYSEIDEAPASPSTQEAIQGMLCMANLQASSSCTPSSLQAWWAAGQEGGATGSIPQGGGKAAGSNKAGSNGTSGGTGNSKVILRPGKRPVRRPAHRSMDSEEDDDSTDEQETLGACFKDSEY</sequence>
<dbReference type="PANTHER" id="PTHR33050">
    <property type="entry name" value="REVERSE TRANSCRIPTASE DOMAIN-CONTAINING PROTEIN"/>
    <property type="match status" value="1"/>
</dbReference>
<feature type="compositionally biased region" description="Acidic residues" evidence="1">
    <location>
        <begin position="528"/>
        <end position="539"/>
    </location>
</feature>
<feature type="compositionally biased region" description="Basic residues" evidence="1">
    <location>
        <begin position="513"/>
        <end position="523"/>
    </location>
</feature>
<dbReference type="PANTHER" id="PTHR33050:SF7">
    <property type="entry name" value="RIBONUCLEASE H"/>
    <property type="match status" value="1"/>
</dbReference>
<feature type="region of interest" description="Disordered" evidence="1">
    <location>
        <begin position="305"/>
        <end position="386"/>
    </location>
</feature>
<proteinExistence type="predicted"/>
<protein>
    <submittedName>
        <fullName evidence="2">Uncharacterized protein</fullName>
    </submittedName>
</protein>
<comment type="caution">
    <text evidence="2">The sequence shown here is derived from an EMBL/GenBank/DDBJ whole genome shotgun (WGS) entry which is preliminary data.</text>
</comment>
<feature type="compositionally biased region" description="Basic residues" evidence="1">
    <location>
        <begin position="350"/>
        <end position="370"/>
    </location>
</feature>
<gene>
    <name evidence="2" type="ORF">RIMI_LOCUS7740164</name>
</gene>
<reference evidence="2" key="1">
    <citation type="submission" date="2023-07" db="EMBL/GenBank/DDBJ databases">
        <authorList>
            <person name="Stuckert A."/>
        </authorList>
    </citation>
    <scope>NUCLEOTIDE SEQUENCE</scope>
</reference>
<evidence type="ECO:0000256" key="1">
    <source>
        <dbReference type="SAM" id="MobiDB-lite"/>
    </source>
</evidence>
<keyword evidence="3" id="KW-1185">Reference proteome</keyword>
<feature type="non-terminal residue" evidence="2">
    <location>
        <position position="550"/>
    </location>
</feature>
<organism evidence="2 3">
    <name type="scientific">Ranitomeya imitator</name>
    <name type="common">mimic poison frog</name>
    <dbReference type="NCBI Taxonomy" id="111125"/>
    <lineage>
        <taxon>Eukaryota</taxon>
        <taxon>Metazoa</taxon>
        <taxon>Chordata</taxon>
        <taxon>Craniata</taxon>
        <taxon>Vertebrata</taxon>
        <taxon>Euteleostomi</taxon>
        <taxon>Amphibia</taxon>
        <taxon>Batrachia</taxon>
        <taxon>Anura</taxon>
        <taxon>Neobatrachia</taxon>
        <taxon>Hyloidea</taxon>
        <taxon>Dendrobatidae</taxon>
        <taxon>Dendrobatinae</taxon>
        <taxon>Ranitomeya</taxon>
    </lineage>
</organism>
<feature type="region of interest" description="Disordered" evidence="1">
    <location>
        <begin position="475"/>
        <end position="550"/>
    </location>
</feature>
<feature type="compositionally biased region" description="Basic residues" evidence="1">
    <location>
        <begin position="305"/>
        <end position="314"/>
    </location>
</feature>
<dbReference type="InterPro" id="IPR052055">
    <property type="entry name" value="Hepadnavirus_pol/RT"/>
</dbReference>
<evidence type="ECO:0000313" key="2">
    <source>
        <dbReference type="EMBL" id="CAJ0938692.1"/>
    </source>
</evidence>